<evidence type="ECO:0000313" key="2">
    <source>
        <dbReference type="Proteomes" id="UP001060215"/>
    </source>
</evidence>
<accession>A0ACC0FZT3</accession>
<dbReference type="Proteomes" id="UP001060215">
    <property type="component" value="Chromosome 12"/>
</dbReference>
<dbReference type="EMBL" id="CM045769">
    <property type="protein sequence ID" value="KAI7994295.1"/>
    <property type="molecule type" value="Genomic_DNA"/>
</dbReference>
<reference evidence="1 2" key="1">
    <citation type="journal article" date="2022" name="Plant J.">
        <title>Chromosome-level genome of Camellia lanceoleosa provides a valuable resource for understanding genome evolution and self-incompatibility.</title>
        <authorList>
            <person name="Gong W."/>
            <person name="Xiao S."/>
            <person name="Wang L."/>
            <person name="Liao Z."/>
            <person name="Chang Y."/>
            <person name="Mo W."/>
            <person name="Hu G."/>
            <person name="Li W."/>
            <person name="Zhao G."/>
            <person name="Zhu H."/>
            <person name="Hu X."/>
            <person name="Ji K."/>
            <person name="Xiang X."/>
            <person name="Song Q."/>
            <person name="Yuan D."/>
            <person name="Jin S."/>
            <person name="Zhang L."/>
        </authorList>
    </citation>
    <scope>NUCLEOTIDE SEQUENCE [LARGE SCALE GENOMIC DNA]</scope>
    <source>
        <strain evidence="1">SQ_2022a</strain>
    </source>
</reference>
<gene>
    <name evidence="1" type="ORF">LOK49_LG11G00461</name>
</gene>
<organism evidence="1 2">
    <name type="scientific">Camellia lanceoleosa</name>
    <dbReference type="NCBI Taxonomy" id="1840588"/>
    <lineage>
        <taxon>Eukaryota</taxon>
        <taxon>Viridiplantae</taxon>
        <taxon>Streptophyta</taxon>
        <taxon>Embryophyta</taxon>
        <taxon>Tracheophyta</taxon>
        <taxon>Spermatophyta</taxon>
        <taxon>Magnoliopsida</taxon>
        <taxon>eudicotyledons</taxon>
        <taxon>Gunneridae</taxon>
        <taxon>Pentapetalae</taxon>
        <taxon>asterids</taxon>
        <taxon>Ericales</taxon>
        <taxon>Theaceae</taxon>
        <taxon>Camellia</taxon>
    </lineage>
</organism>
<evidence type="ECO:0000313" key="1">
    <source>
        <dbReference type="EMBL" id="KAI7994295.1"/>
    </source>
</evidence>
<comment type="caution">
    <text evidence="1">The sequence shown here is derived from an EMBL/GenBank/DDBJ whole genome shotgun (WGS) entry which is preliminary data.</text>
</comment>
<keyword evidence="2" id="KW-1185">Reference proteome</keyword>
<protein>
    <submittedName>
        <fullName evidence="1">Uncharacterized protein</fullName>
    </submittedName>
</protein>
<sequence length="186" mass="20629">MNLSEQRKLPPSFRGSKYGSKETMRLLADRVNINSQILLSHTVTIIAVEVDHALLELCSGVHEDSPLAHIAMTSLSGADLYVTIPRFYVMDIRPDTKPEMWLMLGSCTDVPKQASTGKFPFSLNKGGFMRMDSQAAPCIDVLTSTMFLMDCRWRLSSQSFVVQIQQPRVLVVPDFLLAVGSSSCSL</sequence>
<name>A0ACC0FZT3_9ERIC</name>
<proteinExistence type="predicted"/>